<evidence type="ECO:0000313" key="2">
    <source>
        <dbReference type="Proteomes" id="UP000004038"/>
    </source>
</evidence>
<dbReference type="RefSeq" id="WP_003533381.1">
    <property type="nucleotide sequence ID" value="NZ_AGVV01000065.1"/>
</dbReference>
<reference evidence="1 2" key="1">
    <citation type="journal article" date="2012" name="J. Bacteriol.">
        <title>Draft Genome Sequence of Sinorhizobium meliloti CCNWSX0020, a Nitrogen-Fixing Symbiont with Copper Tolerance Capability Isolated from Lead-Zinc Mine Tailings.</title>
        <authorList>
            <person name="Li Z."/>
            <person name="Ma Z."/>
            <person name="Hao X."/>
            <person name="Wei G."/>
        </authorList>
    </citation>
    <scope>NUCLEOTIDE SEQUENCE [LARGE SCALE GENOMIC DNA]</scope>
    <source>
        <strain evidence="1 2">CCNWSX0020</strain>
    </source>
</reference>
<proteinExistence type="predicted"/>
<dbReference type="Proteomes" id="UP000004038">
    <property type="component" value="Unassembled WGS sequence"/>
</dbReference>
<accession>H0G672</accession>
<sequence length="82" mass="9080">MTDAQIIVFPLTRRVGKIRTVAATLSGMKTDKMARAYRMQITAGILTHLGKLGVAPIDQNDPVFEFWRAVHEEIARNIEGAA</sequence>
<dbReference type="Pfam" id="PF19551">
    <property type="entry name" value="DUF6074"/>
    <property type="match status" value="1"/>
</dbReference>
<organism evidence="1 2">
    <name type="scientific">Sinorhizobium meliloti CCNWSX0020</name>
    <dbReference type="NCBI Taxonomy" id="1107881"/>
    <lineage>
        <taxon>Bacteria</taxon>
        <taxon>Pseudomonadati</taxon>
        <taxon>Pseudomonadota</taxon>
        <taxon>Alphaproteobacteria</taxon>
        <taxon>Hyphomicrobiales</taxon>
        <taxon>Rhizobiaceae</taxon>
        <taxon>Sinorhizobium/Ensifer group</taxon>
        <taxon>Sinorhizobium</taxon>
    </lineage>
</organism>
<dbReference type="AlphaFoldDB" id="H0G672"/>
<gene>
    <name evidence="1" type="ORF">SM0020_24945</name>
</gene>
<evidence type="ECO:0000313" key="1">
    <source>
        <dbReference type="EMBL" id="EHK75215.1"/>
    </source>
</evidence>
<protein>
    <submittedName>
        <fullName evidence="1">Uncharacterized protein</fullName>
    </submittedName>
</protein>
<dbReference type="InterPro" id="IPR045720">
    <property type="entry name" value="DUF6074"/>
</dbReference>
<dbReference type="EMBL" id="AGVV01000065">
    <property type="protein sequence ID" value="EHK75215.1"/>
    <property type="molecule type" value="Genomic_DNA"/>
</dbReference>
<name>H0G672_RHIML</name>
<dbReference type="PATRIC" id="fig|1107881.3.peg.5052"/>